<reference evidence="1 2" key="1">
    <citation type="submission" date="2019-11" db="EMBL/GenBank/DDBJ databases">
        <title>Growth characteristics of pneumococcus vary with the chemical composition of the capsule and with environmental conditions.</title>
        <authorList>
            <person name="Tothpal A."/>
            <person name="Desobry K."/>
            <person name="Joshi S."/>
            <person name="Wyllie A.L."/>
            <person name="Weinberger D.M."/>
        </authorList>
    </citation>
    <scope>NUCLEOTIDE SEQUENCE [LARGE SCALE GENOMIC DNA]</scope>
    <source>
        <strain evidence="2">pnumococcus15C</strain>
    </source>
</reference>
<feature type="non-terminal residue" evidence="1">
    <location>
        <position position="1"/>
    </location>
</feature>
<dbReference type="InterPro" id="IPR027417">
    <property type="entry name" value="P-loop_NTPase"/>
</dbReference>
<gene>
    <name evidence="1" type="ORF">GM544_15330</name>
</gene>
<dbReference type="Proteomes" id="UP000476212">
    <property type="component" value="Unassembled WGS sequence"/>
</dbReference>
<accession>A0A6G2DPU5</accession>
<dbReference type="EMBL" id="WNIB01001010">
    <property type="protein sequence ID" value="MTV91765.1"/>
    <property type="molecule type" value="Genomic_DNA"/>
</dbReference>
<name>A0A6G2DPU5_STREE</name>
<dbReference type="Gene3D" id="1.10.8.730">
    <property type="match status" value="1"/>
</dbReference>
<dbReference type="AlphaFoldDB" id="A0A6G2DPU5"/>
<organism evidence="1 2">
    <name type="scientific">Streptococcus pneumoniae</name>
    <dbReference type="NCBI Taxonomy" id="1313"/>
    <lineage>
        <taxon>Bacteria</taxon>
        <taxon>Bacillati</taxon>
        <taxon>Bacillota</taxon>
        <taxon>Bacilli</taxon>
        <taxon>Lactobacillales</taxon>
        <taxon>Streptococcaceae</taxon>
        <taxon>Streptococcus</taxon>
    </lineage>
</organism>
<evidence type="ECO:0000313" key="1">
    <source>
        <dbReference type="EMBL" id="MTV91765.1"/>
    </source>
</evidence>
<dbReference type="Gene3D" id="3.40.50.300">
    <property type="entry name" value="P-loop containing nucleotide triphosphate hydrolases"/>
    <property type="match status" value="1"/>
</dbReference>
<comment type="caution">
    <text evidence="1">The sequence shown here is derived from an EMBL/GenBank/DDBJ whole genome shotgun (WGS) entry which is preliminary data.</text>
</comment>
<evidence type="ECO:0000313" key="2">
    <source>
        <dbReference type="Proteomes" id="UP000476212"/>
    </source>
</evidence>
<feature type="non-terminal residue" evidence="1">
    <location>
        <position position="77"/>
    </location>
</feature>
<proteinExistence type="predicted"/>
<sequence length="77" mass="9146">LYVEGSLDIFSHHTNIKTDSHFLIYNVKKLGDELKQIALMVVFDQIWNRVVKNQKLGKKTWIYFDEMQLLLLDKYAS</sequence>
<protein>
    <submittedName>
        <fullName evidence="1">Uncharacterized protein</fullName>
    </submittedName>
</protein>